<feature type="region of interest" description="Disordered" evidence="1">
    <location>
        <begin position="1"/>
        <end position="103"/>
    </location>
</feature>
<protein>
    <submittedName>
        <fullName evidence="2">Uncharacterized protein</fullName>
    </submittedName>
</protein>
<feature type="region of interest" description="Disordered" evidence="1">
    <location>
        <begin position="382"/>
        <end position="459"/>
    </location>
</feature>
<name>A0A640KWW9_LEITA</name>
<feature type="compositionally biased region" description="Basic and acidic residues" evidence="1">
    <location>
        <begin position="382"/>
        <end position="403"/>
    </location>
</feature>
<accession>A0A640KWW9</accession>
<feature type="region of interest" description="Disordered" evidence="1">
    <location>
        <begin position="343"/>
        <end position="366"/>
    </location>
</feature>
<organism evidence="2 3">
    <name type="scientific">Leishmania tarentolae</name>
    <name type="common">Sauroleishmania tarentolae</name>
    <dbReference type="NCBI Taxonomy" id="5689"/>
    <lineage>
        <taxon>Eukaryota</taxon>
        <taxon>Discoba</taxon>
        <taxon>Euglenozoa</taxon>
        <taxon>Kinetoplastea</taxon>
        <taxon>Metakinetoplastina</taxon>
        <taxon>Trypanosomatida</taxon>
        <taxon>Trypanosomatidae</taxon>
        <taxon>Leishmaniinae</taxon>
        <taxon>Leishmania</taxon>
        <taxon>lizard Leishmania</taxon>
    </lineage>
</organism>
<dbReference type="VEuPathDB" id="TriTrypDB:LtaPh_3332500"/>
<evidence type="ECO:0000313" key="2">
    <source>
        <dbReference type="EMBL" id="GET92057.1"/>
    </source>
</evidence>
<feature type="compositionally biased region" description="Polar residues" evidence="1">
    <location>
        <begin position="427"/>
        <end position="442"/>
    </location>
</feature>
<comment type="caution">
    <text evidence="2">The sequence shown here is derived from an EMBL/GenBank/DDBJ whole genome shotgun (WGS) entry which is preliminary data.</text>
</comment>
<dbReference type="OrthoDB" id="266422at2759"/>
<feature type="compositionally biased region" description="Pro residues" evidence="1">
    <location>
        <begin position="73"/>
        <end position="84"/>
    </location>
</feature>
<evidence type="ECO:0000256" key="1">
    <source>
        <dbReference type="SAM" id="MobiDB-lite"/>
    </source>
</evidence>
<reference evidence="2" key="1">
    <citation type="submission" date="2019-11" db="EMBL/GenBank/DDBJ databases">
        <title>Leishmania tarentolae CDS.</title>
        <authorList>
            <person name="Goto Y."/>
            <person name="Yamagishi J."/>
        </authorList>
    </citation>
    <scope>NUCLEOTIDE SEQUENCE [LARGE SCALE GENOMIC DNA]</scope>
    <source>
        <strain evidence="2">Parrot Tar II</strain>
    </source>
</reference>
<proteinExistence type="predicted"/>
<dbReference type="Proteomes" id="UP000419144">
    <property type="component" value="Unassembled WGS sequence"/>
</dbReference>
<gene>
    <name evidence="2" type="ORF">LtaPh_3332500</name>
</gene>
<feature type="compositionally biased region" description="Polar residues" evidence="1">
    <location>
        <begin position="13"/>
        <end position="33"/>
    </location>
</feature>
<dbReference type="AlphaFoldDB" id="A0A640KWW9"/>
<evidence type="ECO:0000313" key="3">
    <source>
        <dbReference type="Proteomes" id="UP000419144"/>
    </source>
</evidence>
<feature type="compositionally biased region" description="Low complexity" evidence="1">
    <location>
        <begin position="85"/>
        <end position="95"/>
    </location>
</feature>
<feature type="compositionally biased region" description="Polar residues" evidence="1">
    <location>
        <begin position="343"/>
        <end position="357"/>
    </location>
</feature>
<dbReference type="EMBL" id="BLBS01000053">
    <property type="protein sequence ID" value="GET92057.1"/>
    <property type="molecule type" value="Genomic_DNA"/>
</dbReference>
<sequence length="459" mass="49486">MRPREGEHRRRGSVSTRNRAPNNNTSSNIQAQRNGGGGGGGHLSRRGSFAVPVAGQAPNSGLNVVPPLQQYQRPPPQVPYPYPPQQQQQQQQCPQGMGAFSAAYPTNPHNVQACGSEGSGGPYNGSVVPSTLSRKPSAAPGSRQLLGGAGGAVQEFQGSDRNLIRRTQNAQRQPYPLPSDGNVFPPLQAGHAPNLPLLPYVMTLQGMMAPPPLYLHPMQGYPFIPNMPPPPPQQQQQWQPCEPPGMNYGVGAPQHNMVNGNMMPPVPQTAYVSPQQALLDWPQAASQPPPMQRRTSFVAGKVTATSAAPTAVLPAEADPQAASTAANVTPLPRSQSILNRVSSFKKVTQPESKGNQARQEEVDIKQRFDAREKERLRLQQEMQAREAAKQAERDQRLREELHRRPPRTFSQQSTTDKAPPVARVSPKSGNCSNGTASENLTAVASVPAVTRKQAPPTNS</sequence>
<keyword evidence="3" id="KW-1185">Reference proteome</keyword>